<dbReference type="Pfam" id="PF00188">
    <property type="entry name" value="CAP"/>
    <property type="match status" value="2"/>
</dbReference>
<comment type="similarity">
    <text evidence="1">Belongs to the CRISP family.</text>
</comment>
<dbReference type="InterPro" id="IPR035940">
    <property type="entry name" value="CAP_sf"/>
</dbReference>
<protein>
    <recommendedName>
        <fullName evidence="5">ShKT domain-containing protein</fullName>
    </recommendedName>
</protein>
<dbReference type="SMART" id="SM00198">
    <property type="entry name" value="SCP"/>
    <property type="match status" value="2"/>
</dbReference>
<dbReference type="SUPFAM" id="SSF55797">
    <property type="entry name" value="PR-1-like"/>
    <property type="match status" value="2"/>
</dbReference>
<accession>A0ABQ9DD11</accession>
<evidence type="ECO:0000256" key="1">
    <source>
        <dbReference type="ARBA" id="ARBA00009923"/>
    </source>
</evidence>
<organism evidence="6 7">
    <name type="scientific">Willisornis vidua</name>
    <name type="common">Xingu scale-backed antbird</name>
    <dbReference type="NCBI Taxonomy" id="1566151"/>
    <lineage>
        <taxon>Eukaryota</taxon>
        <taxon>Metazoa</taxon>
        <taxon>Chordata</taxon>
        <taxon>Craniata</taxon>
        <taxon>Vertebrata</taxon>
        <taxon>Euteleostomi</taxon>
        <taxon>Archelosauria</taxon>
        <taxon>Archosauria</taxon>
        <taxon>Dinosauria</taxon>
        <taxon>Saurischia</taxon>
        <taxon>Theropoda</taxon>
        <taxon>Coelurosauria</taxon>
        <taxon>Aves</taxon>
        <taxon>Neognathae</taxon>
        <taxon>Neoaves</taxon>
        <taxon>Telluraves</taxon>
        <taxon>Australaves</taxon>
        <taxon>Passeriformes</taxon>
        <taxon>Thamnophilidae</taxon>
        <taxon>Willisornis</taxon>
    </lineage>
</organism>
<dbReference type="Gene3D" id="3.40.33.10">
    <property type="entry name" value="CAP"/>
    <property type="match status" value="2"/>
</dbReference>
<dbReference type="Gene3D" id="1.10.10.740">
    <property type="entry name" value="Crisp domain"/>
    <property type="match status" value="1"/>
</dbReference>
<keyword evidence="4" id="KW-0732">Signal</keyword>
<dbReference type="PRINTS" id="PR00837">
    <property type="entry name" value="V5TPXLIKE"/>
</dbReference>
<feature type="signal peptide" evidence="4">
    <location>
        <begin position="1"/>
        <end position="19"/>
    </location>
</feature>
<feature type="chain" id="PRO_5046732264" description="ShKT domain-containing protein" evidence="4">
    <location>
        <begin position="20"/>
        <end position="398"/>
    </location>
</feature>
<gene>
    <name evidence="6" type="ORF">WISP_72230</name>
</gene>
<dbReference type="InterPro" id="IPR003582">
    <property type="entry name" value="ShKT_dom"/>
</dbReference>
<evidence type="ECO:0000256" key="3">
    <source>
        <dbReference type="PROSITE-ProRule" id="PRU01005"/>
    </source>
</evidence>
<name>A0ABQ9DD11_9PASS</name>
<keyword evidence="7" id="KW-1185">Reference proteome</keyword>
<evidence type="ECO:0000259" key="5">
    <source>
        <dbReference type="PROSITE" id="PS51670"/>
    </source>
</evidence>
<sequence length="398" mass="44760">MILPVVFLCFTAVLPSSTAQEPEGVNALSASRADQQKLIVDRHNALRRGVKPTASNMMKMEWCPLAAENAQKWANQCTLSHSPSNLRRTDVLCGENLFMATTPFSWSDVLQTWYNEEKNFKYGTGAKPEGAMIGHYTQVIYANHLNPGSPTAFKEMDLLTAIIFLAALLHQSDGQGFPYKPFSFPHSKPNNQKEIIEEHNEIRRSVVPTASNMLKMVWSEKAAKNAQKWANKCEMRISPREYRVLNGITCGENVLVSSFPKTWAETIQTWYSQSSNFRYGYGAIAKNVNIESYTQLIWYNSYLMGCAVSYCPTNSYKYFYVCQYCPAGNIVTQIATPYKSGPKCADCPHHCDKGLCTNPCKYHDTFANCKNLKTLFGCSHSLVKQKCPATCKCTTQII</sequence>
<dbReference type="InterPro" id="IPR013871">
    <property type="entry name" value="Cysteine_rich_secretory"/>
</dbReference>
<dbReference type="Proteomes" id="UP001145742">
    <property type="component" value="Unassembled WGS sequence"/>
</dbReference>
<dbReference type="InterPro" id="IPR034117">
    <property type="entry name" value="SCP_CRISP"/>
</dbReference>
<feature type="disulfide bond" evidence="3">
    <location>
        <begin position="378"/>
        <end position="391"/>
    </location>
</feature>
<dbReference type="InterPro" id="IPR018244">
    <property type="entry name" value="Allrgn_V5/Tpx1_CS"/>
</dbReference>
<evidence type="ECO:0000313" key="6">
    <source>
        <dbReference type="EMBL" id="KAJ7416302.1"/>
    </source>
</evidence>
<keyword evidence="2 3" id="KW-1015">Disulfide bond</keyword>
<reference evidence="6" key="1">
    <citation type="submission" date="2019-10" db="EMBL/GenBank/DDBJ databases">
        <authorList>
            <person name="Soares A.E.R."/>
            <person name="Aleixo A."/>
            <person name="Schneider P."/>
            <person name="Miyaki C.Y."/>
            <person name="Schneider M.P."/>
            <person name="Mello C."/>
            <person name="Vasconcelos A.T.R."/>
        </authorList>
    </citation>
    <scope>NUCLEOTIDE SEQUENCE</scope>
    <source>
        <tissue evidence="6">Muscle</tissue>
    </source>
</reference>
<dbReference type="PANTHER" id="PTHR10334">
    <property type="entry name" value="CYSTEINE-RICH SECRETORY PROTEIN-RELATED"/>
    <property type="match status" value="1"/>
</dbReference>
<dbReference type="Pfam" id="PF08562">
    <property type="entry name" value="Crisp"/>
    <property type="match status" value="1"/>
</dbReference>
<feature type="domain" description="ShKT" evidence="5">
    <location>
        <begin position="360"/>
        <end position="393"/>
    </location>
</feature>
<feature type="disulfide bond" evidence="3">
    <location>
        <begin position="369"/>
        <end position="387"/>
    </location>
</feature>
<dbReference type="InterPro" id="IPR042076">
    <property type="entry name" value="Crisp-like_dom"/>
</dbReference>
<dbReference type="PROSITE" id="PS01010">
    <property type="entry name" value="CRISP_2"/>
    <property type="match status" value="1"/>
</dbReference>
<dbReference type="EMBL" id="WHWB01033841">
    <property type="protein sequence ID" value="KAJ7416302.1"/>
    <property type="molecule type" value="Genomic_DNA"/>
</dbReference>
<evidence type="ECO:0000313" key="7">
    <source>
        <dbReference type="Proteomes" id="UP001145742"/>
    </source>
</evidence>
<comment type="caution">
    <text evidence="6">The sequence shown here is derived from an EMBL/GenBank/DDBJ whole genome shotgun (WGS) entry which is preliminary data.</text>
</comment>
<evidence type="ECO:0000256" key="2">
    <source>
        <dbReference type="ARBA" id="ARBA00023157"/>
    </source>
</evidence>
<dbReference type="CDD" id="cd05383">
    <property type="entry name" value="CAP_CRISP"/>
    <property type="match status" value="1"/>
</dbReference>
<dbReference type="SUPFAM" id="SSF57546">
    <property type="entry name" value="Crisp domain-like"/>
    <property type="match status" value="1"/>
</dbReference>
<dbReference type="PROSITE" id="PS51670">
    <property type="entry name" value="SHKT"/>
    <property type="match status" value="1"/>
</dbReference>
<proteinExistence type="inferred from homology"/>
<dbReference type="InterPro" id="IPR014044">
    <property type="entry name" value="CAP_dom"/>
</dbReference>
<dbReference type="InterPro" id="IPR001283">
    <property type="entry name" value="CRISP-related"/>
</dbReference>
<comment type="caution">
    <text evidence="3">Lacks conserved residue(s) required for the propagation of feature annotation.</text>
</comment>
<evidence type="ECO:0000256" key="4">
    <source>
        <dbReference type="SAM" id="SignalP"/>
    </source>
</evidence>